<evidence type="ECO:0000313" key="1">
    <source>
        <dbReference type="EMBL" id="HDY58003.1"/>
    </source>
</evidence>
<comment type="caution">
    <text evidence="1">The sequence shown here is derived from an EMBL/GenBank/DDBJ whole genome shotgun (WGS) entry which is preliminary data.</text>
</comment>
<reference evidence="1" key="1">
    <citation type="journal article" date="2020" name="mSystems">
        <title>Genome- and Community-Level Interaction Insights into Carbon Utilization and Element Cycling Functions of Hydrothermarchaeota in Hydrothermal Sediment.</title>
        <authorList>
            <person name="Zhou Z."/>
            <person name="Liu Y."/>
            <person name="Xu W."/>
            <person name="Pan J."/>
            <person name="Luo Z.H."/>
            <person name="Li M."/>
        </authorList>
    </citation>
    <scope>NUCLEOTIDE SEQUENCE [LARGE SCALE GENOMIC DNA]</scope>
    <source>
        <strain evidence="1">SpSt-258</strain>
    </source>
</reference>
<gene>
    <name evidence="1" type="ORF">ENP86_00375</name>
</gene>
<accession>A0A7V0Z3K1</accession>
<sequence length="116" mass="13191">MHPYFIQRLEYLIPNAKIRLEQQGRGAEETNLGFVPLLHIGAEQRINDKLGFIFDLEGLAGGPGRAFDGALKLRYYPSRLWGLSFGYRTVEGGADVTSVYNFAWIHYGLVSVFYKF</sequence>
<protein>
    <recommendedName>
        <fullName evidence="2">Alginate export domain-containing protein</fullName>
    </recommendedName>
</protein>
<organism evidence="1">
    <name type="scientific">candidate division WOR-3 bacterium</name>
    <dbReference type="NCBI Taxonomy" id="2052148"/>
    <lineage>
        <taxon>Bacteria</taxon>
        <taxon>Bacteria division WOR-3</taxon>
    </lineage>
</organism>
<dbReference type="EMBL" id="DSKY01000002">
    <property type="protein sequence ID" value="HDY58003.1"/>
    <property type="molecule type" value="Genomic_DNA"/>
</dbReference>
<proteinExistence type="predicted"/>
<evidence type="ECO:0008006" key="2">
    <source>
        <dbReference type="Google" id="ProtNLM"/>
    </source>
</evidence>
<name>A0A7V0Z3K1_UNCW3</name>
<dbReference type="AlphaFoldDB" id="A0A7V0Z3K1"/>